<keyword evidence="3" id="KW-0449">Lipoprotein</keyword>
<evidence type="ECO:0000313" key="4">
    <source>
        <dbReference type="Proteomes" id="UP000294325"/>
    </source>
</evidence>
<dbReference type="AlphaFoldDB" id="A0A4P7C2A6"/>
<proteinExistence type="inferred from homology"/>
<dbReference type="PRINTS" id="PR01805">
    <property type="entry name" value="VACJLIPOPROT"/>
</dbReference>
<keyword evidence="4" id="KW-1185">Reference proteome</keyword>
<dbReference type="PANTHER" id="PTHR30035:SF3">
    <property type="entry name" value="INTERMEMBRANE PHOSPHOLIPID TRANSPORT SYSTEM LIPOPROTEIN MLAA"/>
    <property type="match status" value="1"/>
</dbReference>
<organism evidence="3 4">
    <name type="scientific">Nitrosococcus wardiae</name>
    <dbReference type="NCBI Taxonomy" id="1814290"/>
    <lineage>
        <taxon>Bacteria</taxon>
        <taxon>Pseudomonadati</taxon>
        <taxon>Pseudomonadota</taxon>
        <taxon>Gammaproteobacteria</taxon>
        <taxon>Chromatiales</taxon>
        <taxon>Chromatiaceae</taxon>
        <taxon>Nitrosococcus</taxon>
    </lineage>
</organism>
<dbReference type="Pfam" id="PF04333">
    <property type="entry name" value="MlaA"/>
    <property type="match status" value="1"/>
</dbReference>
<comment type="similarity">
    <text evidence="1">Belongs to the MlaA family.</text>
</comment>
<dbReference type="EMBL" id="CP038033">
    <property type="protein sequence ID" value="QBQ55807.1"/>
    <property type="molecule type" value="Genomic_DNA"/>
</dbReference>
<protein>
    <submittedName>
        <fullName evidence="3">VacJ family lipoprotein</fullName>
    </submittedName>
</protein>
<reference evidence="3 4" key="1">
    <citation type="submission" date="2019-03" db="EMBL/GenBank/DDBJ databases">
        <title>The genome sequence of Nitrosococcus wardiae strain D1FHST reveals the archetypal metabolic capacity of ammonia-oxidizing Gammaproteobacteria.</title>
        <authorList>
            <person name="Wang L."/>
            <person name="Lim C.K."/>
            <person name="Hanson T.E."/>
            <person name="Dang H."/>
            <person name="Klotz M.G."/>
        </authorList>
    </citation>
    <scope>NUCLEOTIDE SEQUENCE [LARGE SCALE GENOMIC DNA]</scope>
    <source>
        <strain evidence="3 4">D1FHS</strain>
    </source>
</reference>
<dbReference type="PROSITE" id="PS51257">
    <property type="entry name" value="PROKAR_LIPOPROTEIN"/>
    <property type="match status" value="1"/>
</dbReference>
<evidence type="ECO:0000313" key="3">
    <source>
        <dbReference type="EMBL" id="QBQ55807.1"/>
    </source>
</evidence>
<dbReference type="GO" id="GO:0120010">
    <property type="term" value="P:intermembrane phospholipid transfer"/>
    <property type="evidence" value="ECO:0007669"/>
    <property type="project" value="TreeGrafter"/>
</dbReference>
<dbReference type="InterPro" id="IPR007428">
    <property type="entry name" value="MlaA"/>
</dbReference>
<accession>A0A4P7C2A6</accession>
<dbReference type="GO" id="GO:0016020">
    <property type="term" value="C:membrane"/>
    <property type="evidence" value="ECO:0007669"/>
    <property type="project" value="InterPro"/>
</dbReference>
<sequence length="251" mass="29025">MMRRSTLIKIVFVLLLGIIFQGCASQPRQEKIIPPEYSLSEIPESKELPILDIYDPLEPFNRAVYLFNYQFDKYIFLPVVNTYEFITPDLIEKGISNFFSNIGEISNFTNTLLQLKFLRALKTATRFVVNSTVGIAGIWDPATRLGFFQHREDFGQTLGYYGLGSGPYLVLPIVGPSNLRDTTGLFADSLVFNTIAFDLWEISEFQPPFYFVRTIDQRHRASFRYYETGSPFEYDLIRLLYLKVREAEISK</sequence>
<name>A0A4P7C2A6_9GAMM</name>
<keyword evidence="2" id="KW-0732">Signal</keyword>
<dbReference type="PANTHER" id="PTHR30035">
    <property type="entry name" value="LIPOPROTEIN VACJ-RELATED"/>
    <property type="match status" value="1"/>
</dbReference>
<evidence type="ECO:0000256" key="2">
    <source>
        <dbReference type="ARBA" id="ARBA00022729"/>
    </source>
</evidence>
<dbReference type="Proteomes" id="UP000294325">
    <property type="component" value="Chromosome"/>
</dbReference>
<dbReference type="OrthoDB" id="9785326at2"/>
<dbReference type="RefSeq" id="WP_134359062.1">
    <property type="nucleotide sequence ID" value="NZ_CP038033.1"/>
</dbReference>
<gene>
    <name evidence="3" type="ORF">E3U44_15765</name>
</gene>
<evidence type="ECO:0000256" key="1">
    <source>
        <dbReference type="ARBA" id="ARBA00010634"/>
    </source>
</evidence>
<dbReference type="KEGG" id="nwr:E3U44_15765"/>